<dbReference type="Pfam" id="PF10551">
    <property type="entry name" value="MULE"/>
    <property type="match status" value="1"/>
</dbReference>
<feature type="domain" description="MULE transposase" evidence="2">
    <location>
        <begin position="2"/>
        <end position="70"/>
    </location>
</feature>
<proteinExistence type="predicted"/>
<evidence type="ECO:0000313" key="4">
    <source>
        <dbReference type="Proteomes" id="UP000663879"/>
    </source>
</evidence>
<name>A0A813MBT7_9BILA</name>
<evidence type="ECO:0000313" key="3">
    <source>
        <dbReference type="EMBL" id="CAF0719086.1"/>
    </source>
</evidence>
<accession>A0A813MBT7</accession>
<feature type="region of interest" description="Disordered" evidence="1">
    <location>
        <begin position="260"/>
        <end position="296"/>
    </location>
</feature>
<sequence>MIPCVFILMNRRRTCDYNFILEAIIKEATKLGLVLDPKKIMTELEFAAINAFKAKFPHAQNKACLFHFAQALFKHFTAPGFFKTEYNNDPKINSWFRRLFCLSLVPVDQITEVWIKILNDKPIFIETNKNKKIDEFLEYFVDTYFEGKFDINLWNHFDTEGPRTNNDIEGYNLKLKNHVSRAHLDIYKSFQVFQTQEHAAFVKYKHALDGKPAQPRKKLNIGRDNEIKIYKKLLKEGNINIDVYVNNLLPFFSFRKNKKKDKAADISDSSDEDGNVLSEVESESENEVEEVDEMGL</sequence>
<dbReference type="AlphaFoldDB" id="A0A813MBT7"/>
<evidence type="ECO:0000256" key="1">
    <source>
        <dbReference type="SAM" id="MobiDB-lite"/>
    </source>
</evidence>
<dbReference type="InterPro" id="IPR018289">
    <property type="entry name" value="MULE_transposase_dom"/>
</dbReference>
<dbReference type="EMBL" id="CAJNOC010000144">
    <property type="protein sequence ID" value="CAF0719086.1"/>
    <property type="molecule type" value="Genomic_DNA"/>
</dbReference>
<protein>
    <recommendedName>
        <fullName evidence="2">MULE transposase domain-containing protein</fullName>
    </recommendedName>
</protein>
<reference evidence="3" key="1">
    <citation type="submission" date="2021-02" db="EMBL/GenBank/DDBJ databases">
        <authorList>
            <person name="Nowell W R."/>
        </authorList>
    </citation>
    <scope>NUCLEOTIDE SEQUENCE</scope>
    <source>
        <strain evidence="3">Ploen Becks lab</strain>
    </source>
</reference>
<evidence type="ECO:0000259" key="2">
    <source>
        <dbReference type="Pfam" id="PF10551"/>
    </source>
</evidence>
<comment type="caution">
    <text evidence="3">The sequence shown here is derived from an EMBL/GenBank/DDBJ whole genome shotgun (WGS) entry which is preliminary data.</text>
</comment>
<dbReference type="Proteomes" id="UP000663879">
    <property type="component" value="Unassembled WGS sequence"/>
</dbReference>
<gene>
    <name evidence="3" type="ORF">OXX778_LOCUS2015</name>
</gene>
<feature type="compositionally biased region" description="Acidic residues" evidence="1">
    <location>
        <begin position="268"/>
        <end position="296"/>
    </location>
</feature>
<keyword evidence="4" id="KW-1185">Reference proteome</keyword>
<organism evidence="3 4">
    <name type="scientific">Brachionus calyciflorus</name>
    <dbReference type="NCBI Taxonomy" id="104777"/>
    <lineage>
        <taxon>Eukaryota</taxon>
        <taxon>Metazoa</taxon>
        <taxon>Spiralia</taxon>
        <taxon>Gnathifera</taxon>
        <taxon>Rotifera</taxon>
        <taxon>Eurotatoria</taxon>
        <taxon>Monogononta</taxon>
        <taxon>Pseudotrocha</taxon>
        <taxon>Ploima</taxon>
        <taxon>Brachionidae</taxon>
        <taxon>Brachionus</taxon>
    </lineage>
</organism>
<dbReference type="OrthoDB" id="6123510at2759"/>